<evidence type="ECO:0000313" key="2">
    <source>
        <dbReference type="Proteomes" id="UP000245243"/>
    </source>
</evidence>
<gene>
    <name evidence="1" type="primary">traI</name>
    <name evidence="1" type="ORF">KARP_01092</name>
</gene>
<accession>A0A2U3RPT6</accession>
<evidence type="ECO:0000313" key="1">
    <source>
        <dbReference type="EMBL" id="SPR15210.1"/>
    </source>
</evidence>
<dbReference type="AlphaFoldDB" id="A0A2U3RPT6"/>
<sequence>MLKNLYNKSSSLYYFKQEEEAKLEAIVVNKFLNHTEIYSSKIFNNPNLRANMVFDKETQKFWPALTIFVKNETGEITGAKILALNSKTCNKADIPKKSVGTISGSFAEIAQQNSKYLPVTIITKDIETALTFQQARVLELVSVPH</sequence>
<protein>
    <submittedName>
        <fullName evidence="1">Conjugal transfer protein TraI</fullName>
    </submittedName>
</protein>
<dbReference type="EMBL" id="LS398548">
    <property type="protein sequence ID" value="SPR15210.1"/>
    <property type="molecule type" value="Genomic_DNA"/>
</dbReference>
<name>A0A2U3RPT6_ORITS</name>
<dbReference type="Proteomes" id="UP000245243">
    <property type="component" value="Chromosome I"/>
</dbReference>
<organism evidence="1 2">
    <name type="scientific">Orientia tsutsugamushi</name>
    <name type="common">Rickettsia tsutsugamushi</name>
    <dbReference type="NCBI Taxonomy" id="784"/>
    <lineage>
        <taxon>Bacteria</taxon>
        <taxon>Pseudomonadati</taxon>
        <taxon>Pseudomonadota</taxon>
        <taxon>Alphaproteobacteria</taxon>
        <taxon>Rickettsiales</taxon>
        <taxon>Rickettsiaceae</taxon>
        <taxon>Rickettsieae</taxon>
        <taxon>Orientia</taxon>
    </lineage>
</organism>
<reference evidence="2" key="1">
    <citation type="submission" date="2018-03" db="EMBL/GenBank/DDBJ databases">
        <authorList>
            <person name="Batty M. E."/>
            <person name="Batty M E."/>
        </authorList>
    </citation>
    <scope>NUCLEOTIDE SEQUENCE [LARGE SCALE GENOMIC DNA]</scope>
</reference>
<proteinExistence type="predicted"/>